<dbReference type="Gene3D" id="3.30.470.20">
    <property type="entry name" value="ATP-grasp fold, B domain"/>
    <property type="match status" value="1"/>
</dbReference>
<dbReference type="InterPro" id="IPR013651">
    <property type="entry name" value="ATP-grasp_RimK-type"/>
</dbReference>
<dbReference type="Proteomes" id="UP000424673">
    <property type="component" value="Chromosome"/>
</dbReference>
<dbReference type="InterPro" id="IPR011761">
    <property type="entry name" value="ATP-grasp"/>
</dbReference>
<evidence type="ECO:0000256" key="1">
    <source>
        <dbReference type="PROSITE-ProRule" id="PRU00409"/>
    </source>
</evidence>
<keyword evidence="4" id="KW-1185">Reference proteome</keyword>
<sequence length="326" mass="36919">MSRKKVLIITGEFDSTADGMVRCLKRMSAAFERFHPKEFPTKARMDLTISPNGSVIGDVVGPGVAFGWEEVGSVWYRRPEPYSVPPTLSIEEQEFATAESSAAFYGAWRTIGAFWVNHPDRNRIAASKALQIVSAQRRGFSIPKTLFTNDAEKLSTFYDEMNGNIVYKTMSQGILGRGAFRSVFTSRVKREHLQNGFLLSNGPGLFQEMIPKACDLRVTVIGERVFAVEIRAEPNSKENLDWRRFDLANLKHSAHCLTCDIEKRCLQLVHDLNLNYAAIDFILRDNGEYVFLEVNPNGQYGWIEDVIDMPITETLAELLVRHTIQF</sequence>
<dbReference type="Pfam" id="PF08443">
    <property type="entry name" value="RimK"/>
    <property type="match status" value="1"/>
</dbReference>
<dbReference type="EMBL" id="CP044328">
    <property type="protein sequence ID" value="QGM94774.1"/>
    <property type="molecule type" value="Genomic_DNA"/>
</dbReference>
<dbReference type="InterPro" id="IPR048936">
    <property type="entry name" value="MvdD-like_ATPgrasp"/>
</dbReference>
<evidence type="ECO:0000313" key="4">
    <source>
        <dbReference type="Proteomes" id="UP000424673"/>
    </source>
</evidence>
<accession>A0ABX6EJC0</accession>
<keyword evidence="1" id="KW-0547">Nucleotide-binding</keyword>
<feature type="domain" description="ATP-grasp" evidence="2">
    <location>
        <begin position="132"/>
        <end position="320"/>
    </location>
</feature>
<evidence type="ECO:0000259" key="2">
    <source>
        <dbReference type="PROSITE" id="PS50975"/>
    </source>
</evidence>
<reference evidence="3 4" key="2">
    <citation type="journal article" date="2021" name="AMB Express">
        <title>Isolation and characterisation of Methylocystis spp. for poly-3-hydroxybutyrate production using waste methane feedstocks.</title>
        <authorList>
            <person name="Rumah B.L."/>
            <person name="Stead C.E."/>
            <person name="Claxton Stevens B.H."/>
            <person name="Minton N.P."/>
            <person name="Grosse-Honebrink A."/>
            <person name="Zhang Y."/>
        </authorList>
    </citation>
    <scope>NUCLEOTIDE SEQUENCE [LARGE SCALE GENOMIC DNA]</scope>
    <source>
        <strain evidence="3 4">BRCS1</strain>
    </source>
</reference>
<organism evidence="3 4">
    <name type="scientific">Methylocystis rosea</name>
    <dbReference type="NCBI Taxonomy" id="173366"/>
    <lineage>
        <taxon>Bacteria</taxon>
        <taxon>Pseudomonadati</taxon>
        <taxon>Pseudomonadota</taxon>
        <taxon>Alphaproteobacteria</taxon>
        <taxon>Hyphomicrobiales</taxon>
        <taxon>Methylocystaceae</taxon>
        <taxon>Methylocystis</taxon>
    </lineage>
</organism>
<protein>
    <recommendedName>
        <fullName evidence="2">ATP-grasp domain-containing protein</fullName>
    </recommendedName>
</protein>
<dbReference type="Pfam" id="PF21068">
    <property type="entry name" value="ATPgraspMvdD"/>
    <property type="match status" value="1"/>
</dbReference>
<reference evidence="4" key="1">
    <citation type="submission" date="2019-09" db="EMBL/GenBank/DDBJ databases">
        <title>Isolation and complete genome sequencing of Methylocystis species.</title>
        <authorList>
            <person name="Rumah B.L."/>
            <person name="Stead C.E."/>
            <person name="Stevens B.C."/>
            <person name="Minton N.P."/>
            <person name="Grosse-Honebrink A."/>
            <person name="Zhang Y."/>
        </authorList>
    </citation>
    <scope>NUCLEOTIDE SEQUENCE [LARGE SCALE GENOMIC DNA]</scope>
    <source>
        <strain evidence="4">BRCS1</strain>
    </source>
</reference>
<dbReference type="PANTHER" id="PTHR21621:SF0">
    <property type="entry name" value="BETA-CITRYLGLUTAMATE SYNTHASE B-RELATED"/>
    <property type="match status" value="1"/>
</dbReference>
<dbReference type="PROSITE" id="PS50975">
    <property type="entry name" value="ATP_GRASP"/>
    <property type="match status" value="1"/>
</dbReference>
<keyword evidence="1" id="KW-0067">ATP-binding</keyword>
<dbReference type="PANTHER" id="PTHR21621">
    <property type="entry name" value="RIBOSOMAL PROTEIN S6 MODIFICATION PROTEIN"/>
    <property type="match status" value="1"/>
</dbReference>
<proteinExistence type="predicted"/>
<dbReference type="SUPFAM" id="SSF56059">
    <property type="entry name" value="Glutathione synthetase ATP-binding domain-like"/>
    <property type="match status" value="1"/>
</dbReference>
<evidence type="ECO:0000313" key="3">
    <source>
        <dbReference type="EMBL" id="QGM94774.1"/>
    </source>
</evidence>
<name>A0ABX6EJC0_9HYPH</name>
<gene>
    <name evidence="3" type="ORF">F7D13_12490</name>
</gene>